<dbReference type="EMBL" id="VCEB01000002">
    <property type="protein sequence ID" value="KAB0384708.1"/>
    <property type="molecule type" value="Genomic_DNA"/>
</dbReference>
<keyword evidence="7" id="KW-0770">Synapse</keyword>
<dbReference type="GO" id="GO:0010008">
    <property type="term" value="C:endosome membrane"/>
    <property type="evidence" value="ECO:0007669"/>
    <property type="project" value="TreeGrafter"/>
</dbReference>
<keyword evidence="6" id="KW-0378">Hydrolase</keyword>
<dbReference type="PANTHER" id="PTHR12277">
    <property type="entry name" value="ALPHA/BETA HYDROLASE DOMAIN-CONTAINING PROTEIN"/>
    <property type="match status" value="1"/>
</dbReference>
<evidence type="ECO:0000256" key="15">
    <source>
        <dbReference type="ARBA" id="ARBA00039756"/>
    </source>
</evidence>
<evidence type="ECO:0000256" key="12">
    <source>
        <dbReference type="ARBA" id="ARBA00023288"/>
    </source>
</evidence>
<dbReference type="InterPro" id="IPR029058">
    <property type="entry name" value="AB_hydrolase_fold"/>
</dbReference>
<evidence type="ECO:0000256" key="4">
    <source>
        <dbReference type="ARBA" id="ARBA00022475"/>
    </source>
</evidence>
<name>A0A5J5MWR3_MUNRE</name>
<dbReference type="PANTHER" id="PTHR12277:SF55">
    <property type="entry name" value="ALPHA_BETA HYDROLASE DOMAIN-CONTAINING PROTEIN 17C"/>
    <property type="match status" value="1"/>
</dbReference>
<keyword evidence="5" id="KW-0967">Endosome</keyword>
<evidence type="ECO:0000256" key="16">
    <source>
        <dbReference type="ARBA" id="ARBA00047337"/>
    </source>
</evidence>
<keyword evidence="8" id="KW-0472">Membrane</keyword>
<keyword evidence="10" id="KW-0628">Postsynaptic cell membrane</keyword>
<gene>
    <name evidence="17" type="ORF">FD755_006625</name>
</gene>
<evidence type="ECO:0000256" key="7">
    <source>
        <dbReference type="ARBA" id="ARBA00023018"/>
    </source>
</evidence>
<dbReference type="EC" id="3.1.2.22" evidence="3"/>
<reference evidence="17 18" key="1">
    <citation type="submission" date="2019-06" db="EMBL/GenBank/DDBJ databases">
        <title>Discovery of a novel chromosome fission-fusion reversal in muntjac.</title>
        <authorList>
            <person name="Mudd A.B."/>
            <person name="Bredeson J.V."/>
            <person name="Baum R."/>
            <person name="Hockemeyer D."/>
            <person name="Rokhsar D.S."/>
        </authorList>
    </citation>
    <scope>NUCLEOTIDE SEQUENCE [LARGE SCALE GENOMIC DNA]</scope>
    <source>
        <strain evidence="17">UCam_UCB_Mr</strain>
        <tissue evidence="17">Fibroblast cell line</tissue>
    </source>
</reference>
<evidence type="ECO:0000313" key="18">
    <source>
        <dbReference type="Proteomes" id="UP000326062"/>
    </source>
</evidence>
<dbReference type="Proteomes" id="UP000326062">
    <property type="component" value="Chromosome 2"/>
</dbReference>
<evidence type="ECO:0000256" key="3">
    <source>
        <dbReference type="ARBA" id="ARBA00012423"/>
    </source>
</evidence>
<evidence type="ECO:0000256" key="2">
    <source>
        <dbReference type="ARBA" id="ARBA00004552"/>
    </source>
</evidence>
<keyword evidence="12" id="KW-0449">Lipoprotein</keyword>
<organism evidence="17 18">
    <name type="scientific">Muntiacus reevesi</name>
    <name type="common">Reeves' muntjac</name>
    <name type="synonym">Cervus reevesi</name>
    <dbReference type="NCBI Taxonomy" id="9886"/>
    <lineage>
        <taxon>Eukaryota</taxon>
        <taxon>Metazoa</taxon>
        <taxon>Chordata</taxon>
        <taxon>Craniata</taxon>
        <taxon>Vertebrata</taxon>
        <taxon>Euteleostomi</taxon>
        <taxon>Mammalia</taxon>
        <taxon>Eutheria</taxon>
        <taxon>Laurasiatheria</taxon>
        <taxon>Artiodactyla</taxon>
        <taxon>Ruminantia</taxon>
        <taxon>Pecora</taxon>
        <taxon>Cervidae</taxon>
        <taxon>Muntiacinae</taxon>
        <taxon>Muntiacus</taxon>
    </lineage>
</organism>
<evidence type="ECO:0000256" key="5">
    <source>
        <dbReference type="ARBA" id="ARBA00022753"/>
    </source>
</evidence>
<evidence type="ECO:0000256" key="6">
    <source>
        <dbReference type="ARBA" id="ARBA00022801"/>
    </source>
</evidence>
<evidence type="ECO:0000256" key="1">
    <source>
        <dbReference type="ARBA" id="ARBA00004523"/>
    </source>
</evidence>
<keyword evidence="9" id="KW-0564">Palmitate</keyword>
<evidence type="ECO:0000256" key="9">
    <source>
        <dbReference type="ARBA" id="ARBA00023139"/>
    </source>
</evidence>
<dbReference type="AlphaFoldDB" id="A0A5J5MWR3"/>
<evidence type="ECO:0000256" key="14">
    <source>
        <dbReference type="ARBA" id="ARBA00038397"/>
    </source>
</evidence>
<dbReference type="GO" id="GO:0008474">
    <property type="term" value="F:palmitoyl-(protein) hydrolase activity"/>
    <property type="evidence" value="ECO:0007669"/>
    <property type="project" value="TreeGrafter"/>
</dbReference>
<keyword evidence="4" id="KW-1003">Cell membrane</keyword>
<keyword evidence="18" id="KW-1185">Reference proteome</keyword>
<dbReference type="Gene3D" id="3.40.50.1820">
    <property type="entry name" value="alpha/beta hydrolase"/>
    <property type="match status" value="1"/>
</dbReference>
<sequence>MNGFSVGELCWLFCCPACPSPVVAKLAFLPPEPTSTVQVSEQRGPGAPAPGLCRVHLRRGSAVRGKARGARSVQPAPDQARRLAVLAALAGRVEVFSRTAGNNRLGCMFVRCAPSSRYTLLFSHGNASPENIILYGQSMGTALTVDLASRYKCAAVILHSPLMSGWRVSFPDSRKTYYFDAFPGIDKISKELCPQAMEPPGVERAGHNDKELYAQYLGRIKLLRNFPIPEDYDLTLPL</sequence>
<dbReference type="SUPFAM" id="SSF53474">
    <property type="entry name" value="alpha/beta-Hydrolases"/>
    <property type="match status" value="1"/>
</dbReference>
<evidence type="ECO:0000256" key="10">
    <source>
        <dbReference type="ARBA" id="ARBA00023257"/>
    </source>
</evidence>
<dbReference type="GO" id="GO:0005886">
    <property type="term" value="C:plasma membrane"/>
    <property type="evidence" value="ECO:0007669"/>
    <property type="project" value="TreeGrafter"/>
</dbReference>
<comment type="catalytic activity">
    <reaction evidence="16">
        <text>S-hexadecanoyl-L-cysteinyl-[protein] + H2O = L-cysteinyl-[protein] + hexadecanoate + H(+)</text>
        <dbReference type="Rhea" id="RHEA:19233"/>
        <dbReference type="Rhea" id="RHEA-COMP:10131"/>
        <dbReference type="Rhea" id="RHEA-COMP:11032"/>
        <dbReference type="ChEBI" id="CHEBI:7896"/>
        <dbReference type="ChEBI" id="CHEBI:15377"/>
        <dbReference type="ChEBI" id="CHEBI:15378"/>
        <dbReference type="ChEBI" id="CHEBI:29950"/>
        <dbReference type="ChEBI" id="CHEBI:74151"/>
        <dbReference type="EC" id="3.1.2.22"/>
    </reaction>
</comment>
<dbReference type="GO" id="GO:0099175">
    <property type="term" value="P:regulation of postsynapse organization"/>
    <property type="evidence" value="ECO:0007669"/>
    <property type="project" value="TreeGrafter"/>
</dbReference>
<evidence type="ECO:0000256" key="11">
    <source>
        <dbReference type="ARBA" id="ARBA00023273"/>
    </source>
</evidence>
<accession>A0A5J5MWR3</accession>
<comment type="similarity">
    <text evidence="14">Belongs to the AB hydrolase superfamily. ABHD17 family.</text>
</comment>
<proteinExistence type="inferred from homology"/>
<evidence type="ECO:0000256" key="8">
    <source>
        <dbReference type="ARBA" id="ARBA00023136"/>
    </source>
</evidence>
<comment type="subcellular location">
    <subcellularLocation>
        <location evidence="2">Cell projection</location>
        <location evidence="2">Dendritic spine</location>
    </subcellularLocation>
    <subcellularLocation>
        <location evidence="13">Postsynaptic density membrane</location>
    </subcellularLocation>
    <subcellularLocation>
        <location evidence="1">Recycling endosome membrane</location>
        <topology evidence="1">Lipid-anchor</topology>
        <orientation evidence="1">Cytoplasmic side</orientation>
    </subcellularLocation>
</comment>
<comment type="caution">
    <text evidence="17">The sequence shown here is derived from an EMBL/GenBank/DDBJ whole genome shotgun (WGS) entry which is preliminary data.</text>
</comment>
<keyword evidence="11" id="KW-0966">Cell projection</keyword>
<protein>
    <recommendedName>
        <fullName evidence="15">Alpha/beta hydrolase domain-containing protein 17C</fullName>
        <ecNumber evidence="3">3.1.2.22</ecNumber>
    </recommendedName>
</protein>
<evidence type="ECO:0000313" key="17">
    <source>
        <dbReference type="EMBL" id="KAB0384708.1"/>
    </source>
</evidence>
<evidence type="ECO:0000256" key="13">
    <source>
        <dbReference type="ARBA" id="ARBA00034112"/>
    </source>
</evidence>